<evidence type="ECO:0000313" key="3">
    <source>
        <dbReference type="Proteomes" id="UP000031552"/>
    </source>
</evidence>
<name>A0A090D284_9BACT</name>
<protein>
    <submittedName>
        <fullName evidence="2">Secreted protein</fullName>
    </submittedName>
</protein>
<sequence length="89" mass="9712">MKTSLKTTAFSFASLGLLATSFFLFQSLKDLKLEELTQSPKTISKVHQARDKKNTASGNKKLILNSGVSSADKLALRQKKKGSPGTKNR</sequence>
<dbReference type="AlphaFoldDB" id="A0A090D284"/>
<reference evidence="2" key="2">
    <citation type="submission" date="2014-09" db="EMBL/GenBank/DDBJ databases">
        <title>Criblamydia sequanensis harbors a mega-plasmid encoding arsenite resistance.</title>
        <authorList>
            <person name="Bertelli C."/>
            <person name="Goesmann A."/>
            <person name="Greub G."/>
        </authorList>
    </citation>
    <scope>NUCLEOTIDE SEQUENCE [LARGE SCALE GENOMIC DNA]</scope>
    <source>
        <strain evidence="2">CRIB-18</strain>
    </source>
</reference>
<reference evidence="2" key="1">
    <citation type="submission" date="2013-12" db="EMBL/GenBank/DDBJ databases">
        <authorList>
            <person name="Linke B."/>
        </authorList>
    </citation>
    <scope>NUCLEOTIDE SEQUENCE [LARGE SCALE GENOMIC DNA]</scope>
    <source>
        <strain evidence="2">CRIB-18</strain>
    </source>
</reference>
<gene>
    <name evidence="2" type="ORF">CSEC_1606</name>
</gene>
<keyword evidence="3" id="KW-1185">Reference proteome</keyword>
<evidence type="ECO:0000256" key="1">
    <source>
        <dbReference type="SAM" id="MobiDB-lite"/>
    </source>
</evidence>
<evidence type="ECO:0000313" key="2">
    <source>
        <dbReference type="EMBL" id="CDR34420.1"/>
    </source>
</evidence>
<dbReference type="RefSeq" id="WP_041017975.1">
    <property type="nucleotide sequence ID" value="NZ_CCEJ010000008.1"/>
</dbReference>
<accession>A0A090D284</accession>
<organism evidence="2 3">
    <name type="scientific">Candidatus Criblamydia sequanensis CRIB-18</name>
    <dbReference type="NCBI Taxonomy" id="1437425"/>
    <lineage>
        <taxon>Bacteria</taxon>
        <taxon>Pseudomonadati</taxon>
        <taxon>Chlamydiota</taxon>
        <taxon>Chlamydiia</taxon>
        <taxon>Parachlamydiales</taxon>
        <taxon>Candidatus Criblamydiaceae</taxon>
        <taxon>Candidatus Criblamydia</taxon>
    </lineage>
</organism>
<dbReference type="STRING" id="1437425.CSEC_1606"/>
<feature type="compositionally biased region" description="Basic residues" evidence="1">
    <location>
        <begin position="76"/>
        <end position="89"/>
    </location>
</feature>
<dbReference type="EMBL" id="CCEJ010000008">
    <property type="protein sequence ID" value="CDR34420.1"/>
    <property type="molecule type" value="Genomic_DNA"/>
</dbReference>
<dbReference type="Proteomes" id="UP000031552">
    <property type="component" value="Unassembled WGS sequence"/>
</dbReference>
<feature type="region of interest" description="Disordered" evidence="1">
    <location>
        <begin position="43"/>
        <end position="89"/>
    </location>
</feature>
<comment type="caution">
    <text evidence="2">The sequence shown here is derived from an EMBL/GenBank/DDBJ whole genome shotgun (WGS) entry which is preliminary data.</text>
</comment>
<proteinExistence type="predicted"/>